<proteinExistence type="inferred from homology"/>
<gene>
    <name evidence="6" type="ORF">F8388_007412</name>
</gene>
<dbReference type="PANTHER" id="PTHR47208:SF1">
    <property type="entry name" value="OS02G0174800 PROTEIN"/>
    <property type="match status" value="1"/>
</dbReference>
<dbReference type="PROSITE" id="PS51795">
    <property type="entry name" value="ZF_FLZ"/>
    <property type="match status" value="1"/>
</dbReference>
<evidence type="ECO:0000256" key="2">
    <source>
        <dbReference type="ARBA" id="ARBA00022723"/>
    </source>
</evidence>
<feature type="domain" description="FLZ-type" evidence="5">
    <location>
        <begin position="175"/>
        <end position="270"/>
    </location>
</feature>
<comment type="similarity">
    <text evidence="1">Belongs to the FLZ family.</text>
</comment>
<feature type="zinc finger region" description="FLZ-type" evidence="4">
    <location>
        <begin position="175"/>
        <end position="270"/>
    </location>
</feature>
<comment type="caution">
    <text evidence="6">The sequence shown here is derived from an EMBL/GenBank/DDBJ whole genome shotgun (WGS) entry which is preliminary data.</text>
</comment>
<dbReference type="PANTHER" id="PTHR47208">
    <property type="entry name" value="OS02G0174800 PROTEIN"/>
    <property type="match status" value="1"/>
</dbReference>
<organism evidence="6 7">
    <name type="scientific">Cannabis sativa</name>
    <name type="common">Hemp</name>
    <name type="synonym">Marijuana</name>
    <dbReference type="NCBI Taxonomy" id="3483"/>
    <lineage>
        <taxon>Eukaryota</taxon>
        <taxon>Viridiplantae</taxon>
        <taxon>Streptophyta</taxon>
        <taxon>Embryophyta</taxon>
        <taxon>Tracheophyta</taxon>
        <taxon>Spermatophyta</taxon>
        <taxon>Magnoliopsida</taxon>
        <taxon>eudicotyledons</taxon>
        <taxon>Gunneridae</taxon>
        <taxon>Pentapetalae</taxon>
        <taxon>rosids</taxon>
        <taxon>fabids</taxon>
        <taxon>Rosales</taxon>
        <taxon>Cannabaceae</taxon>
        <taxon>Cannabis</taxon>
    </lineage>
</organism>
<dbReference type="InterPro" id="IPR044604">
    <property type="entry name" value="FLZ12/13/14"/>
</dbReference>
<evidence type="ECO:0000259" key="5">
    <source>
        <dbReference type="PROSITE" id="PS51795"/>
    </source>
</evidence>
<name>A0A7J6F6T6_CANSA</name>
<dbReference type="AlphaFoldDB" id="A0A7J6F6T6"/>
<keyword evidence="3" id="KW-0862">Zinc</keyword>
<dbReference type="Proteomes" id="UP000525078">
    <property type="component" value="Unassembled WGS sequence"/>
</dbReference>
<evidence type="ECO:0000313" key="6">
    <source>
        <dbReference type="EMBL" id="KAF4365579.1"/>
    </source>
</evidence>
<reference evidence="6 7" key="1">
    <citation type="journal article" date="2020" name="bioRxiv">
        <title>Sequence and annotation of 42 cannabis genomes reveals extensive copy number variation in cannabinoid synthesis and pathogen resistance genes.</title>
        <authorList>
            <person name="Mckernan K.J."/>
            <person name="Helbert Y."/>
            <person name="Kane L.T."/>
            <person name="Ebling H."/>
            <person name="Zhang L."/>
            <person name="Liu B."/>
            <person name="Eaton Z."/>
            <person name="Mclaughlin S."/>
            <person name="Kingan S."/>
            <person name="Baybayan P."/>
            <person name="Concepcion G."/>
            <person name="Jordan M."/>
            <person name="Riva A."/>
            <person name="Barbazuk W."/>
            <person name="Harkins T."/>
        </authorList>
    </citation>
    <scope>NUCLEOTIDE SEQUENCE [LARGE SCALE GENOMIC DNA]</scope>
    <source>
        <strain evidence="7">cv. Jamaican Lion 4</strain>
        <tissue evidence="6">Leaf</tissue>
    </source>
</reference>
<dbReference type="GO" id="GO:0008270">
    <property type="term" value="F:zinc ion binding"/>
    <property type="evidence" value="ECO:0007669"/>
    <property type="project" value="UniProtKB-KW"/>
</dbReference>
<protein>
    <recommendedName>
        <fullName evidence="5">FLZ-type domain-containing protein</fullName>
    </recommendedName>
</protein>
<sequence>MEKNSSVKKKPIMSISLFTTFSESFSITTAKSPRNFQAGVVGLGIVAAMTDLTSSNSHGAEPFVVVSPRSTTTPTTPPIPIVSSASKATANFRGGGGGFDNQIHHVVEDEVVDELSESYTCVISHHGNNLIRKRVYYDDKLNGVVDNSYMVVTSGVFSASPANIGDVDREFWTPDFLNSCFLCKKNLQGLDIFMYSYSFRVLSFPISGMHVVSRKTSLRKARLSGSSNLRIEANSFAINRGFSGLYCRGEKAFCSSDCREKHMRNEDYKDKCRSEARKPSLDYTVSPCSSPQVFLAGVAAA</sequence>
<evidence type="ECO:0000313" key="7">
    <source>
        <dbReference type="Proteomes" id="UP000525078"/>
    </source>
</evidence>
<evidence type="ECO:0000256" key="4">
    <source>
        <dbReference type="PROSITE-ProRule" id="PRU01131"/>
    </source>
</evidence>
<keyword evidence="2" id="KW-0479">Metal-binding</keyword>
<dbReference type="InterPro" id="IPR007650">
    <property type="entry name" value="Zf-FLZ_dom"/>
</dbReference>
<evidence type="ECO:0000256" key="1">
    <source>
        <dbReference type="ARBA" id="ARBA00009374"/>
    </source>
</evidence>
<dbReference type="Pfam" id="PF04570">
    <property type="entry name" value="zf-FLZ"/>
    <property type="match status" value="2"/>
</dbReference>
<accession>A0A7J6F6T6</accession>
<keyword evidence="3" id="KW-0863">Zinc-finger</keyword>
<evidence type="ECO:0000256" key="3">
    <source>
        <dbReference type="ARBA" id="ARBA00022771"/>
    </source>
</evidence>
<dbReference type="EMBL" id="JAATIP010000158">
    <property type="protein sequence ID" value="KAF4365579.1"/>
    <property type="molecule type" value="Genomic_DNA"/>
</dbReference>